<accession>A0A437M4G7</accession>
<name>A0A437M4G7_9SPHN</name>
<dbReference type="PROSITE" id="PS51704">
    <property type="entry name" value="GP_PDE"/>
    <property type="match status" value="1"/>
</dbReference>
<sequence>MSLFGLLDRIRYSRSEARRIGWLAKVPYAHRGLHGTQNVENSRAAVRAAVEAGYGVEVDARLSLDGMAYVFHDSTLDRLTDRSGELRRMAGHDLSQTKLKGSDETIPRLSEILEIVAGRVPILIEIKAEGPVAQTCVAVRHALAGYRGNAAVMSFSGDVVHWFAEHGEHITRGLVLSSKEKDQRRDGHFRTRAEFVAVDIRDLPSGFTRRLRSRRIPVLTWTVRDAAAQAIAKDAADQIIFEAPGW</sequence>
<dbReference type="InterPro" id="IPR017946">
    <property type="entry name" value="PLC-like_Pdiesterase_TIM-brl"/>
</dbReference>
<dbReference type="PANTHER" id="PTHR46211:SF1">
    <property type="entry name" value="GLYCEROPHOSPHODIESTER PHOSPHODIESTERASE, CYTOPLASMIC"/>
    <property type="match status" value="1"/>
</dbReference>
<dbReference type="InterPro" id="IPR030395">
    <property type="entry name" value="GP_PDE_dom"/>
</dbReference>
<organism evidence="2 3">
    <name type="scientific">Sphingomonas crocodyli</name>
    <dbReference type="NCBI Taxonomy" id="1979270"/>
    <lineage>
        <taxon>Bacteria</taxon>
        <taxon>Pseudomonadati</taxon>
        <taxon>Pseudomonadota</taxon>
        <taxon>Alphaproteobacteria</taxon>
        <taxon>Sphingomonadales</taxon>
        <taxon>Sphingomonadaceae</taxon>
        <taxon>Sphingomonas</taxon>
    </lineage>
</organism>
<dbReference type="RefSeq" id="WP_127740300.1">
    <property type="nucleotide sequence ID" value="NZ_SACN01000001.1"/>
</dbReference>
<proteinExistence type="predicted"/>
<dbReference type="Gene3D" id="3.20.20.190">
    <property type="entry name" value="Phosphatidylinositol (PI) phosphodiesterase"/>
    <property type="match status" value="1"/>
</dbReference>
<comment type="caution">
    <text evidence="2">The sequence shown here is derived from an EMBL/GenBank/DDBJ whole genome shotgun (WGS) entry which is preliminary data.</text>
</comment>
<evidence type="ECO:0000313" key="2">
    <source>
        <dbReference type="EMBL" id="RVT92567.1"/>
    </source>
</evidence>
<gene>
    <name evidence="2" type="ORF">EOD43_01175</name>
</gene>
<dbReference type="GO" id="GO:0006629">
    <property type="term" value="P:lipid metabolic process"/>
    <property type="evidence" value="ECO:0007669"/>
    <property type="project" value="InterPro"/>
</dbReference>
<dbReference type="PANTHER" id="PTHR46211">
    <property type="entry name" value="GLYCEROPHOSPHORYL DIESTER PHOSPHODIESTERASE"/>
    <property type="match status" value="1"/>
</dbReference>
<reference evidence="2 3" key="1">
    <citation type="submission" date="2019-01" db="EMBL/GenBank/DDBJ databases">
        <authorList>
            <person name="Chen W.-M."/>
        </authorList>
    </citation>
    <scope>NUCLEOTIDE SEQUENCE [LARGE SCALE GENOMIC DNA]</scope>
    <source>
        <strain evidence="2 3">CCP-7</strain>
    </source>
</reference>
<dbReference type="OrthoDB" id="384721at2"/>
<feature type="domain" description="GP-PDE" evidence="1">
    <location>
        <begin position="25"/>
        <end position="246"/>
    </location>
</feature>
<dbReference type="Proteomes" id="UP000282971">
    <property type="component" value="Unassembled WGS sequence"/>
</dbReference>
<evidence type="ECO:0000313" key="3">
    <source>
        <dbReference type="Proteomes" id="UP000282971"/>
    </source>
</evidence>
<dbReference type="AlphaFoldDB" id="A0A437M4G7"/>
<protein>
    <submittedName>
        <fullName evidence="2">Glycerophosphodiester phosphodiesterase</fullName>
    </submittedName>
</protein>
<dbReference type="Pfam" id="PF03009">
    <property type="entry name" value="GDPD"/>
    <property type="match status" value="1"/>
</dbReference>
<evidence type="ECO:0000259" key="1">
    <source>
        <dbReference type="PROSITE" id="PS51704"/>
    </source>
</evidence>
<keyword evidence="3" id="KW-1185">Reference proteome</keyword>
<dbReference type="SUPFAM" id="SSF51695">
    <property type="entry name" value="PLC-like phosphodiesterases"/>
    <property type="match status" value="1"/>
</dbReference>
<dbReference type="GO" id="GO:0008081">
    <property type="term" value="F:phosphoric diester hydrolase activity"/>
    <property type="evidence" value="ECO:0007669"/>
    <property type="project" value="InterPro"/>
</dbReference>
<dbReference type="EMBL" id="SACN01000001">
    <property type="protein sequence ID" value="RVT92567.1"/>
    <property type="molecule type" value="Genomic_DNA"/>
</dbReference>